<feature type="transmembrane region" description="Helical" evidence="1">
    <location>
        <begin position="6"/>
        <end position="26"/>
    </location>
</feature>
<accession>A0A6J5DAA7</accession>
<keyword evidence="1" id="KW-0812">Transmembrane</keyword>
<organism evidence="2 3">
    <name type="scientific">Paraburkholderia humisilvae</name>
    <dbReference type="NCBI Taxonomy" id="627669"/>
    <lineage>
        <taxon>Bacteria</taxon>
        <taxon>Pseudomonadati</taxon>
        <taxon>Pseudomonadota</taxon>
        <taxon>Betaproteobacteria</taxon>
        <taxon>Burkholderiales</taxon>
        <taxon>Burkholderiaceae</taxon>
        <taxon>Paraburkholderia</taxon>
    </lineage>
</organism>
<protein>
    <submittedName>
        <fullName evidence="2">Uncharacterized protein</fullName>
    </submittedName>
</protein>
<sequence>MDFVYIIGVAAFYGLIVALVLGCERLHKRVAGGRP</sequence>
<dbReference type="EMBL" id="CADIKH010000005">
    <property type="protein sequence ID" value="CAB3751210.1"/>
    <property type="molecule type" value="Genomic_DNA"/>
</dbReference>
<name>A0A6J5DAA7_9BURK</name>
<dbReference type="Proteomes" id="UP000494363">
    <property type="component" value="Unassembled WGS sequence"/>
</dbReference>
<evidence type="ECO:0000256" key="1">
    <source>
        <dbReference type="SAM" id="Phobius"/>
    </source>
</evidence>
<keyword evidence="3" id="KW-1185">Reference proteome</keyword>
<evidence type="ECO:0000313" key="3">
    <source>
        <dbReference type="Proteomes" id="UP000494363"/>
    </source>
</evidence>
<reference evidence="2 3" key="1">
    <citation type="submission" date="2020-04" db="EMBL/GenBank/DDBJ databases">
        <authorList>
            <person name="De Canck E."/>
        </authorList>
    </citation>
    <scope>NUCLEOTIDE SEQUENCE [LARGE SCALE GENOMIC DNA]</scope>
    <source>
        <strain evidence="2 3">LMG 29542</strain>
    </source>
</reference>
<dbReference type="AlphaFoldDB" id="A0A6J5DAA7"/>
<keyword evidence="1" id="KW-1133">Transmembrane helix</keyword>
<keyword evidence="1" id="KW-0472">Membrane</keyword>
<gene>
    <name evidence="2" type="ORF">LMG29542_01439</name>
</gene>
<evidence type="ECO:0000313" key="2">
    <source>
        <dbReference type="EMBL" id="CAB3751210.1"/>
    </source>
</evidence>
<proteinExistence type="predicted"/>